<evidence type="ECO:0000313" key="2">
    <source>
        <dbReference type="Proteomes" id="UP000541425"/>
    </source>
</evidence>
<name>A0A7W5UKI8_9BACT</name>
<gene>
    <name evidence="1" type="ORF">FHS60_002111</name>
</gene>
<dbReference type="EMBL" id="JACICA010000017">
    <property type="protein sequence ID" value="MBB3703620.1"/>
    <property type="molecule type" value="Genomic_DNA"/>
</dbReference>
<accession>A0A7W5UKI8</accession>
<protein>
    <submittedName>
        <fullName evidence="1">Uncharacterized protein</fullName>
    </submittedName>
</protein>
<reference evidence="1 2" key="1">
    <citation type="submission" date="2020-08" db="EMBL/GenBank/DDBJ databases">
        <title>Genomic Encyclopedia of Type Strains, Phase IV (KMG-IV): sequencing the most valuable type-strain genomes for metagenomic binning, comparative biology and taxonomic classification.</title>
        <authorList>
            <person name="Goeker M."/>
        </authorList>
    </citation>
    <scope>NUCLEOTIDE SEQUENCE [LARGE SCALE GENOMIC DNA]</scope>
    <source>
        <strain evidence="1 2">DSM 22548</strain>
    </source>
</reference>
<organism evidence="1 2">
    <name type="scientific">Alloprevotella rava</name>
    <dbReference type="NCBI Taxonomy" id="671218"/>
    <lineage>
        <taxon>Bacteria</taxon>
        <taxon>Pseudomonadati</taxon>
        <taxon>Bacteroidota</taxon>
        <taxon>Bacteroidia</taxon>
        <taxon>Bacteroidales</taxon>
        <taxon>Prevotellaceae</taxon>
        <taxon>Alloprevotella</taxon>
    </lineage>
</organism>
<sequence length="29" mass="3391">MKVLQKVKEEVLIFIEKGAFPTDRNSTLR</sequence>
<evidence type="ECO:0000313" key="1">
    <source>
        <dbReference type="EMBL" id="MBB3703620.1"/>
    </source>
</evidence>
<comment type="caution">
    <text evidence="1">The sequence shown here is derived from an EMBL/GenBank/DDBJ whole genome shotgun (WGS) entry which is preliminary data.</text>
</comment>
<proteinExistence type="predicted"/>
<dbReference type="AlphaFoldDB" id="A0A7W5UKI8"/>
<dbReference type="Proteomes" id="UP000541425">
    <property type="component" value="Unassembled WGS sequence"/>
</dbReference>